<gene>
    <name evidence="4" type="ORF">ERX46_07120</name>
</gene>
<keyword evidence="1 2" id="KW-0732">Signal</keyword>
<feature type="chain" id="PRO_5020209229" evidence="2">
    <location>
        <begin position="20"/>
        <end position="465"/>
    </location>
</feature>
<evidence type="ECO:0000256" key="1">
    <source>
        <dbReference type="ARBA" id="ARBA00022729"/>
    </source>
</evidence>
<feature type="signal peptide" evidence="2">
    <location>
        <begin position="1"/>
        <end position="19"/>
    </location>
</feature>
<dbReference type="Pfam" id="PF18962">
    <property type="entry name" value="Por_Secre_tail"/>
    <property type="match status" value="1"/>
</dbReference>
<sequence>MKKILLTSILIIFHLHINAQDGNLDTSFDPDIILNSVVNTSAIQDDGKIILGGHFESISSSGKNRIVRLNLDGTVDNSFNIGGGFDNIVRAISIQEDGKILVGGEFSSYNGSNVYRIARLNINGTLDTSFNAGILDGTIHCILILENGKIVVGGNFLELNANIVNHIARLNADGSIDQTFNSGSGFDTNTNNVMSFSIQTDGKIIVGGNFSSYNGSNVNRIARLNADGSLDPNFISGAGFNSVVRTTSIQNDGKILVGGAFSYYNNFRNEKIIRLNIDGSIDTSFNLGEGFDNDVWTISIQNDYKIIVGGDFSEFSNTGIKNIARLNSDGVLDNSFNSVFILGGSIRTTQIQNDGKIIIGGEFHLNNGVERNRIARLNSTTLGTSNINLEAQVKLYPNPTTEKIMFNVPQELIGKTLTITNTSGQIMKQKTITQSDFSIDFGSYINGVYFLNTNSGRIIKKIIKQ</sequence>
<comment type="caution">
    <text evidence="4">The sequence shown here is derived from an EMBL/GenBank/DDBJ whole genome shotgun (WGS) entry which is preliminary data.</text>
</comment>
<reference evidence="4 5" key="1">
    <citation type="submission" date="2019-02" db="EMBL/GenBank/DDBJ databases">
        <title>Genome sequence of the sea-ice species Brumimicrobium glaciale.</title>
        <authorList>
            <person name="Bowman J.P."/>
        </authorList>
    </citation>
    <scope>NUCLEOTIDE SEQUENCE [LARGE SCALE GENOMIC DNA]</scope>
    <source>
        <strain evidence="4 5">IC156</strain>
    </source>
</reference>
<proteinExistence type="predicted"/>
<keyword evidence="5" id="KW-1185">Reference proteome</keyword>
<evidence type="ECO:0000313" key="5">
    <source>
        <dbReference type="Proteomes" id="UP000293952"/>
    </source>
</evidence>
<dbReference type="NCBIfam" id="TIGR02608">
    <property type="entry name" value="delta_60_rpt"/>
    <property type="match status" value="6"/>
</dbReference>
<dbReference type="Proteomes" id="UP000293952">
    <property type="component" value="Unassembled WGS sequence"/>
</dbReference>
<dbReference type="SUPFAM" id="SSF101898">
    <property type="entry name" value="NHL repeat"/>
    <property type="match status" value="1"/>
</dbReference>
<evidence type="ECO:0000259" key="3">
    <source>
        <dbReference type="Pfam" id="PF18962"/>
    </source>
</evidence>
<dbReference type="AlphaFoldDB" id="A0A4Q4KNV5"/>
<dbReference type="RefSeq" id="WP_130093149.1">
    <property type="nucleotide sequence ID" value="NZ_SETE01000002.1"/>
</dbReference>
<organism evidence="4 5">
    <name type="scientific">Brumimicrobium glaciale</name>
    <dbReference type="NCBI Taxonomy" id="200475"/>
    <lineage>
        <taxon>Bacteria</taxon>
        <taxon>Pseudomonadati</taxon>
        <taxon>Bacteroidota</taxon>
        <taxon>Flavobacteriia</taxon>
        <taxon>Flavobacteriales</taxon>
        <taxon>Crocinitomicaceae</taxon>
        <taxon>Brumimicrobium</taxon>
    </lineage>
</organism>
<evidence type="ECO:0000313" key="4">
    <source>
        <dbReference type="EMBL" id="RYM35141.1"/>
    </source>
</evidence>
<evidence type="ECO:0000256" key="2">
    <source>
        <dbReference type="SAM" id="SignalP"/>
    </source>
</evidence>
<dbReference type="Gene3D" id="2.80.10.50">
    <property type="match status" value="3"/>
</dbReference>
<dbReference type="NCBIfam" id="TIGR04183">
    <property type="entry name" value="Por_Secre_tail"/>
    <property type="match status" value="1"/>
</dbReference>
<dbReference type="InterPro" id="IPR013431">
    <property type="entry name" value="Delta_60_rpt"/>
</dbReference>
<protein>
    <submittedName>
        <fullName evidence="4">T9SS type A sorting domain-containing protein</fullName>
    </submittedName>
</protein>
<dbReference type="EMBL" id="SETE01000002">
    <property type="protein sequence ID" value="RYM35141.1"/>
    <property type="molecule type" value="Genomic_DNA"/>
</dbReference>
<dbReference type="OrthoDB" id="9805017at2"/>
<accession>A0A4Q4KNV5</accession>
<name>A0A4Q4KNV5_9FLAO</name>
<dbReference type="InterPro" id="IPR026444">
    <property type="entry name" value="Secre_tail"/>
</dbReference>
<dbReference type="Pfam" id="PF17164">
    <property type="entry name" value="DUF5122"/>
    <property type="match status" value="7"/>
</dbReference>
<feature type="domain" description="Secretion system C-terminal sorting" evidence="3">
    <location>
        <begin position="395"/>
        <end position="463"/>
    </location>
</feature>